<proteinExistence type="predicted"/>
<dbReference type="AlphaFoldDB" id="A0A0G3GHS7"/>
<reference evidence="2" key="2">
    <citation type="submission" date="2015-03" db="EMBL/GenBank/DDBJ databases">
        <authorList>
            <person name="Deng P."/>
            <person name="Lu S."/>
        </authorList>
    </citation>
    <scope>NUCLEOTIDE SEQUENCE [LARGE SCALE GENOMIC DNA]</scope>
    <source>
        <strain evidence="2">UFB2</strain>
    </source>
</reference>
<dbReference type="EMBL" id="CP011020">
    <property type="protein sequence ID" value="AKK00654.1"/>
    <property type="molecule type" value="Genomic_DNA"/>
</dbReference>
<gene>
    <name evidence="1" type="ORF">VM99_22245</name>
</gene>
<evidence type="ECO:0000313" key="2">
    <source>
        <dbReference type="Proteomes" id="UP000035212"/>
    </source>
</evidence>
<reference evidence="1 2" key="1">
    <citation type="journal article" date="2015" name="Stand. Genomic Sci.">
        <title>Complete genome of Pseudomonas chlororaphis strain UFB2, a soil bacterium with antibacterial activity against bacterial canker pathogen of tomato.</title>
        <authorList>
            <person name="Deng P."/>
            <person name="Wang X."/>
            <person name="Baird S.M."/>
            <person name="Lu S.E."/>
        </authorList>
    </citation>
    <scope>NUCLEOTIDE SEQUENCE [LARGE SCALE GENOMIC DNA]</scope>
    <source>
        <strain evidence="1 2">UFB2</strain>
    </source>
</reference>
<sequence>MEMVSKHLAYLLASILITMVISFPKRQAGWLQMTGYWFSTETETVRLMPAASCLVITRWEQKEIRLQMVFYH</sequence>
<protein>
    <submittedName>
        <fullName evidence="1">Uncharacterized protein</fullName>
    </submittedName>
</protein>
<name>A0A0G3GHS7_9PSED</name>
<evidence type="ECO:0000313" key="1">
    <source>
        <dbReference type="EMBL" id="AKK00654.1"/>
    </source>
</evidence>
<dbReference type="Proteomes" id="UP000035212">
    <property type="component" value="Chromosome"/>
</dbReference>
<accession>A0A0G3GHS7</accession>
<organism evidence="1 2">
    <name type="scientific">Pseudomonas chlororaphis</name>
    <dbReference type="NCBI Taxonomy" id="587753"/>
    <lineage>
        <taxon>Bacteria</taxon>
        <taxon>Pseudomonadati</taxon>
        <taxon>Pseudomonadota</taxon>
        <taxon>Gammaproteobacteria</taxon>
        <taxon>Pseudomonadales</taxon>
        <taxon>Pseudomonadaceae</taxon>
        <taxon>Pseudomonas</taxon>
    </lineage>
</organism>